<keyword evidence="2" id="KW-0732">Signal</keyword>
<feature type="region of interest" description="Disordered" evidence="1">
    <location>
        <begin position="87"/>
        <end position="165"/>
    </location>
</feature>
<keyword evidence="3" id="KW-0812">Transmembrane</keyword>
<evidence type="ECO:0000313" key="4">
    <source>
        <dbReference type="Proteomes" id="UP000237105"/>
    </source>
</evidence>
<keyword evidence="4" id="KW-1185">Reference proteome</keyword>
<feature type="compositionally biased region" description="Basic and acidic residues" evidence="1">
    <location>
        <begin position="136"/>
        <end position="156"/>
    </location>
</feature>
<dbReference type="PANTHER" id="PTHR35463:SF11">
    <property type="entry name" value="TRANSMEMBRANE PROTEIN"/>
    <property type="match status" value="1"/>
</dbReference>
<evidence type="ECO:0000313" key="3">
    <source>
        <dbReference type="EMBL" id="PON31161.1"/>
    </source>
</evidence>
<dbReference type="PANTHER" id="PTHR35463">
    <property type="entry name" value="TRANSMEMBRANE PROTEIN"/>
    <property type="match status" value="1"/>
</dbReference>
<protein>
    <submittedName>
        <fullName evidence="3">Transmembrane protein</fullName>
    </submittedName>
</protein>
<comment type="caution">
    <text evidence="3">The sequence shown here is derived from an EMBL/GenBank/DDBJ whole genome shotgun (WGS) entry which is preliminary data.</text>
</comment>
<feature type="chain" id="PRO_5015136801" evidence="2">
    <location>
        <begin position="27"/>
        <end position="165"/>
    </location>
</feature>
<gene>
    <name evidence="3" type="ORF">PanWU01x14_372050</name>
</gene>
<dbReference type="STRING" id="3476.A0A2P5A3Q1"/>
<feature type="signal peptide" evidence="2">
    <location>
        <begin position="1"/>
        <end position="26"/>
    </location>
</feature>
<name>A0A2P5A3Q1_PARAD</name>
<dbReference type="AlphaFoldDB" id="A0A2P5A3Q1"/>
<accession>A0A2P5A3Q1</accession>
<dbReference type="Proteomes" id="UP000237105">
    <property type="component" value="Unassembled WGS sequence"/>
</dbReference>
<proteinExistence type="predicted"/>
<sequence length="165" mass="17999">MDKLRNSVTLIVCALILFTGTTSVVGDEGGREIERKPIKASYIERLTSLLYVSSPTPPTTTTTSPEATSNWDKLRLLVKHAHAYLFPPNLEGGEESEAVRGSSGEKVKGAVARSLEKSKEAVEDSAKSAAKIAGETVKRTKDKFEHTFSKDTHEPHSNQQSESEL</sequence>
<evidence type="ECO:0000256" key="2">
    <source>
        <dbReference type="SAM" id="SignalP"/>
    </source>
</evidence>
<keyword evidence="3" id="KW-0472">Membrane</keyword>
<reference evidence="4" key="1">
    <citation type="submission" date="2016-06" db="EMBL/GenBank/DDBJ databases">
        <title>Parallel loss of symbiosis genes in relatives of nitrogen-fixing non-legume Parasponia.</title>
        <authorList>
            <person name="Van Velzen R."/>
            <person name="Holmer R."/>
            <person name="Bu F."/>
            <person name="Rutten L."/>
            <person name="Van Zeijl A."/>
            <person name="Liu W."/>
            <person name="Santuari L."/>
            <person name="Cao Q."/>
            <person name="Sharma T."/>
            <person name="Shen D."/>
            <person name="Roswanjaya Y."/>
            <person name="Wardhani T."/>
            <person name="Kalhor M.S."/>
            <person name="Jansen J."/>
            <person name="Van den Hoogen J."/>
            <person name="Gungor B."/>
            <person name="Hartog M."/>
            <person name="Hontelez J."/>
            <person name="Verver J."/>
            <person name="Yang W.-C."/>
            <person name="Schijlen E."/>
            <person name="Repin R."/>
            <person name="Schilthuizen M."/>
            <person name="Schranz E."/>
            <person name="Heidstra R."/>
            <person name="Miyata K."/>
            <person name="Fedorova E."/>
            <person name="Kohlen W."/>
            <person name="Bisseling T."/>
            <person name="Smit S."/>
            <person name="Geurts R."/>
        </authorList>
    </citation>
    <scope>NUCLEOTIDE SEQUENCE [LARGE SCALE GENOMIC DNA]</scope>
    <source>
        <strain evidence="4">cv. WU1-14</strain>
    </source>
</reference>
<dbReference type="EMBL" id="JXTB01001480">
    <property type="protein sequence ID" value="PON31161.1"/>
    <property type="molecule type" value="Genomic_DNA"/>
</dbReference>
<dbReference type="OrthoDB" id="690661at2759"/>
<organism evidence="3 4">
    <name type="scientific">Parasponia andersonii</name>
    <name type="common">Sponia andersonii</name>
    <dbReference type="NCBI Taxonomy" id="3476"/>
    <lineage>
        <taxon>Eukaryota</taxon>
        <taxon>Viridiplantae</taxon>
        <taxon>Streptophyta</taxon>
        <taxon>Embryophyta</taxon>
        <taxon>Tracheophyta</taxon>
        <taxon>Spermatophyta</taxon>
        <taxon>Magnoliopsida</taxon>
        <taxon>eudicotyledons</taxon>
        <taxon>Gunneridae</taxon>
        <taxon>Pentapetalae</taxon>
        <taxon>rosids</taxon>
        <taxon>fabids</taxon>
        <taxon>Rosales</taxon>
        <taxon>Cannabaceae</taxon>
        <taxon>Parasponia</taxon>
    </lineage>
</organism>
<feature type="compositionally biased region" description="Basic and acidic residues" evidence="1">
    <location>
        <begin position="103"/>
        <end position="126"/>
    </location>
</feature>
<evidence type="ECO:0000256" key="1">
    <source>
        <dbReference type="SAM" id="MobiDB-lite"/>
    </source>
</evidence>